<dbReference type="PANTHER" id="PTHR45586:SF1">
    <property type="entry name" value="LIPOPOLYSACCHARIDE ASSEMBLY PROTEIN B"/>
    <property type="match status" value="1"/>
</dbReference>
<dbReference type="SMART" id="SM00028">
    <property type="entry name" value="TPR"/>
    <property type="match status" value="8"/>
</dbReference>
<dbReference type="SUPFAM" id="SSF48452">
    <property type="entry name" value="TPR-like"/>
    <property type="match status" value="3"/>
</dbReference>
<dbReference type="Pfam" id="PF13432">
    <property type="entry name" value="TPR_16"/>
    <property type="match status" value="2"/>
</dbReference>
<keyword evidence="6" id="KW-1185">Reference proteome</keyword>
<dbReference type="EMBL" id="NFZT01000001">
    <property type="protein sequence ID" value="OWV34429.1"/>
    <property type="molecule type" value="Genomic_DNA"/>
</dbReference>
<dbReference type="InterPro" id="IPR019734">
    <property type="entry name" value="TPR_rpt"/>
</dbReference>
<reference evidence="6" key="1">
    <citation type="submission" date="2017-05" db="EMBL/GenBank/DDBJ databases">
        <authorList>
            <person name="Lin X."/>
        </authorList>
    </citation>
    <scope>NUCLEOTIDE SEQUENCE [LARGE SCALE GENOMIC DNA]</scope>
    <source>
        <strain evidence="6">JLT2012</strain>
    </source>
</reference>
<evidence type="ECO:0000256" key="1">
    <source>
        <dbReference type="ARBA" id="ARBA00022737"/>
    </source>
</evidence>
<evidence type="ECO:0000256" key="3">
    <source>
        <dbReference type="PROSITE-ProRule" id="PRU00339"/>
    </source>
</evidence>
<feature type="repeat" description="TPR" evidence="3">
    <location>
        <begin position="470"/>
        <end position="503"/>
    </location>
</feature>
<gene>
    <name evidence="5" type="ORF">B5C34_13820</name>
</gene>
<comment type="caution">
    <text evidence="5">The sequence shown here is derived from an EMBL/GenBank/DDBJ whole genome shotgun (WGS) entry which is preliminary data.</text>
</comment>
<dbReference type="InterPro" id="IPR051012">
    <property type="entry name" value="CellSynth/LPSAsmb/PSIAsmb"/>
</dbReference>
<evidence type="ECO:0000313" key="6">
    <source>
        <dbReference type="Proteomes" id="UP000198462"/>
    </source>
</evidence>
<proteinExistence type="predicted"/>
<feature type="chain" id="PRO_5011111228" evidence="4">
    <location>
        <begin position="25"/>
        <end position="564"/>
    </location>
</feature>
<sequence length="564" mass="61633">MLRIMHRIALAATAALALFSPAQATALVEERGLSEYVRGRHAATNGDLERARGLFENALGFAPSDEPLLEATFEAAILSGDEALAAGAAERLGRIGQHDSAVGTVLFVDALKRGNWARAAEHVDRLGTAGFGSFIAPVLEAWMFAARGDEDRALERLTSGEDSSLPSSYTAEHRGHLAMMERRLRDAAEAYLELLGEDDAGQNWRARILLAEAYQRAGREDYAAETLEAALDAPDVLRARARLAEGKSIDEVPRSPKQAISQLLVRLAADLSRNRNVPLALAFARTAGWADPGNARSFLLSSQLLARAEQYEEALKAAEAIRDDAIYDSLSRAQTASILTALERHEEALAMLEKAAAEPDADAQAYILLGEAYQAAERHDDAVTALRTALTSDISNEDVAWQVWFLVGAAEEQRGDFAAAEDALRQSLAVSPDEAATLNYLGYMLLDRNEKVAEAMGMIERAHELQPANGHITDSLGWAEYRRGEYQKAVETLEKAVSSVPGDPTINDHLGDAYWQVGRRLEARFRWRAALDADPTPEQRALIEDKLSFGMTRLASNDRTVMER</sequence>
<accession>A0A219B9D2</accession>
<dbReference type="AlphaFoldDB" id="A0A219B9D2"/>
<keyword evidence="2 3" id="KW-0802">TPR repeat</keyword>
<dbReference type="PANTHER" id="PTHR45586">
    <property type="entry name" value="TPR REPEAT-CONTAINING PROTEIN PA4667"/>
    <property type="match status" value="1"/>
</dbReference>
<keyword evidence="1" id="KW-0677">Repeat</keyword>
<feature type="repeat" description="TPR" evidence="3">
    <location>
        <begin position="363"/>
        <end position="396"/>
    </location>
</feature>
<dbReference type="InterPro" id="IPR011990">
    <property type="entry name" value="TPR-like_helical_dom_sf"/>
</dbReference>
<organism evidence="5 6">
    <name type="scientific">Pacificimonas flava</name>
    <dbReference type="NCBI Taxonomy" id="1234595"/>
    <lineage>
        <taxon>Bacteria</taxon>
        <taxon>Pseudomonadati</taxon>
        <taxon>Pseudomonadota</taxon>
        <taxon>Alphaproteobacteria</taxon>
        <taxon>Sphingomonadales</taxon>
        <taxon>Sphingosinicellaceae</taxon>
        <taxon>Pacificimonas</taxon>
    </lineage>
</organism>
<dbReference type="Pfam" id="PF13429">
    <property type="entry name" value="TPR_15"/>
    <property type="match status" value="1"/>
</dbReference>
<dbReference type="PROSITE" id="PS50005">
    <property type="entry name" value="TPR"/>
    <property type="match status" value="3"/>
</dbReference>
<name>A0A219B9D2_9SPHN</name>
<dbReference type="Proteomes" id="UP000198462">
    <property type="component" value="Unassembled WGS sequence"/>
</dbReference>
<dbReference type="RefSeq" id="WP_088713129.1">
    <property type="nucleotide sequence ID" value="NZ_NFZT01000001.1"/>
</dbReference>
<evidence type="ECO:0000256" key="4">
    <source>
        <dbReference type="SAM" id="SignalP"/>
    </source>
</evidence>
<feature type="repeat" description="TPR" evidence="3">
    <location>
        <begin position="401"/>
        <end position="434"/>
    </location>
</feature>
<protein>
    <submittedName>
        <fullName evidence="5">Uncharacterized protein</fullName>
    </submittedName>
</protein>
<dbReference type="Gene3D" id="1.25.40.10">
    <property type="entry name" value="Tetratricopeptide repeat domain"/>
    <property type="match status" value="2"/>
</dbReference>
<feature type="signal peptide" evidence="4">
    <location>
        <begin position="1"/>
        <end position="24"/>
    </location>
</feature>
<evidence type="ECO:0000256" key="2">
    <source>
        <dbReference type="ARBA" id="ARBA00022803"/>
    </source>
</evidence>
<dbReference type="OrthoDB" id="9766710at2"/>
<keyword evidence="4" id="KW-0732">Signal</keyword>
<evidence type="ECO:0000313" key="5">
    <source>
        <dbReference type="EMBL" id="OWV34429.1"/>
    </source>
</evidence>